<name>A0ACC2J1C6_9PEZI</name>
<evidence type="ECO:0000313" key="1">
    <source>
        <dbReference type="EMBL" id="KAJ8121263.1"/>
    </source>
</evidence>
<accession>A0ACC2J1C6</accession>
<evidence type="ECO:0000313" key="2">
    <source>
        <dbReference type="Proteomes" id="UP001153334"/>
    </source>
</evidence>
<protein>
    <submittedName>
        <fullName evidence="1">Uncharacterized protein</fullName>
    </submittedName>
</protein>
<dbReference type="EMBL" id="JAPESX010000447">
    <property type="protein sequence ID" value="KAJ8121263.1"/>
    <property type="molecule type" value="Genomic_DNA"/>
</dbReference>
<keyword evidence="2" id="KW-1185">Reference proteome</keyword>
<reference evidence="1" key="1">
    <citation type="submission" date="2022-11" db="EMBL/GenBank/DDBJ databases">
        <title>Genome Sequence of Nemania bipapillata.</title>
        <authorList>
            <person name="Buettner E."/>
        </authorList>
    </citation>
    <scope>NUCLEOTIDE SEQUENCE</scope>
    <source>
        <strain evidence="1">CP14</strain>
    </source>
</reference>
<gene>
    <name evidence="1" type="ORF">ONZ43_g2242</name>
</gene>
<sequence>MSQTQQLEQATARLATFPEAIRNQIMDGHAKFLSTWDPSKTIQVGDKLPEFRMTDATGKEVTSASLLANGPLLITFALVNTLSSGTLDIFEKSIQFFVC</sequence>
<proteinExistence type="predicted"/>
<comment type="caution">
    <text evidence="1">The sequence shown here is derived from an EMBL/GenBank/DDBJ whole genome shotgun (WGS) entry which is preliminary data.</text>
</comment>
<dbReference type="Proteomes" id="UP001153334">
    <property type="component" value="Unassembled WGS sequence"/>
</dbReference>
<organism evidence="1 2">
    <name type="scientific">Nemania bipapillata</name>
    <dbReference type="NCBI Taxonomy" id="110536"/>
    <lineage>
        <taxon>Eukaryota</taxon>
        <taxon>Fungi</taxon>
        <taxon>Dikarya</taxon>
        <taxon>Ascomycota</taxon>
        <taxon>Pezizomycotina</taxon>
        <taxon>Sordariomycetes</taxon>
        <taxon>Xylariomycetidae</taxon>
        <taxon>Xylariales</taxon>
        <taxon>Xylariaceae</taxon>
        <taxon>Nemania</taxon>
    </lineage>
</organism>